<feature type="region of interest" description="Disordered" evidence="1">
    <location>
        <begin position="103"/>
        <end position="126"/>
    </location>
</feature>
<reference evidence="2" key="1">
    <citation type="journal article" date="2020" name="mSystems">
        <title>Genome- and Community-Level Interaction Insights into Carbon Utilization and Element Cycling Functions of Hydrothermarchaeota in Hydrothermal Sediment.</title>
        <authorList>
            <person name="Zhou Z."/>
            <person name="Liu Y."/>
            <person name="Xu W."/>
            <person name="Pan J."/>
            <person name="Luo Z.H."/>
            <person name="Li M."/>
        </authorList>
    </citation>
    <scope>NUCLEOTIDE SEQUENCE [LARGE SCALE GENOMIC DNA]</scope>
    <source>
        <strain evidence="2">SpSt-769</strain>
    </source>
</reference>
<organism evidence="2">
    <name type="scientific">Desulfomonile tiedjei</name>
    <dbReference type="NCBI Taxonomy" id="2358"/>
    <lineage>
        <taxon>Bacteria</taxon>
        <taxon>Pseudomonadati</taxon>
        <taxon>Thermodesulfobacteriota</taxon>
        <taxon>Desulfomonilia</taxon>
        <taxon>Desulfomonilales</taxon>
        <taxon>Desulfomonilaceae</taxon>
        <taxon>Desulfomonile</taxon>
    </lineage>
</organism>
<proteinExistence type="predicted"/>
<evidence type="ECO:0008006" key="3">
    <source>
        <dbReference type="Google" id="ProtNLM"/>
    </source>
</evidence>
<dbReference type="Gene3D" id="1.25.40.10">
    <property type="entry name" value="Tetratricopeptide repeat domain"/>
    <property type="match status" value="1"/>
</dbReference>
<dbReference type="EMBL" id="DTGT01000402">
    <property type="protein sequence ID" value="HGH62077.1"/>
    <property type="molecule type" value="Genomic_DNA"/>
</dbReference>
<dbReference type="AlphaFoldDB" id="A0A7C4EYP3"/>
<protein>
    <recommendedName>
        <fullName evidence="3">Tetratricopeptide repeat protein</fullName>
    </recommendedName>
</protein>
<name>A0A7C4EYP3_9BACT</name>
<dbReference type="SUPFAM" id="SSF48452">
    <property type="entry name" value="TPR-like"/>
    <property type="match status" value="1"/>
</dbReference>
<dbReference type="InterPro" id="IPR011990">
    <property type="entry name" value="TPR-like_helical_dom_sf"/>
</dbReference>
<evidence type="ECO:0000313" key="2">
    <source>
        <dbReference type="EMBL" id="HGH62077.1"/>
    </source>
</evidence>
<gene>
    <name evidence="2" type="ORF">ENV54_12360</name>
</gene>
<accession>A0A7C4EYP3</accession>
<evidence type="ECO:0000256" key="1">
    <source>
        <dbReference type="SAM" id="MobiDB-lite"/>
    </source>
</evidence>
<comment type="caution">
    <text evidence="2">The sequence shown here is derived from an EMBL/GenBank/DDBJ whole genome shotgun (WGS) entry which is preliminary data.</text>
</comment>
<sequence length="202" mass="22637">MEFFGELARARTLLEQGNIDSCLDVLTALRADYRRGAQLVDLLGDAFLEKGDIHAGIRYKTLFEILTKVLDSVDNQSESLHGTRERGRSSSAAASFMGQFQSLRIPSTPDDEGTREDQEPGFDSSSFMPVTLAMGKQFLAQGHYDLAIGVFARLHQRDPMDREVNDLLHQAKARKKRKAALLVLQKWLKNVESLKAQREALS</sequence>